<proteinExistence type="predicted"/>
<keyword evidence="1" id="KW-0732">Signal</keyword>
<keyword evidence="3" id="KW-1185">Reference proteome</keyword>
<dbReference type="EMBL" id="CALNXJ010000033">
    <property type="protein sequence ID" value="CAH3139950.1"/>
    <property type="molecule type" value="Genomic_DNA"/>
</dbReference>
<evidence type="ECO:0000313" key="2">
    <source>
        <dbReference type="EMBL" id="CAH3139950.1"/>
    </source>
</evidence>
<gene>
    <name evidence="2" type="ORF">PMEA_00019058</name>
</gene>
<evidence type="ECO:0000313" key="3">
    <source>
        <dbReference type="Proteomes" id="UP001159428"/>
    </source>
</evidence>
<dbReference type="AlphaFoldDB" id="A0AAU9X889"/>
<accession>A0AAU9X889</accession>
<comment type="caution">
    <text evidence="2">The sequence shown here is derived from an EMBL/GenBank/DDBJ whole genome shotgun (WGS) entry which is preliminary data.</text>
</comment>
<evidence type="ECO:0000256" key="1">
    <source>
        <dbReference type="SAM" id="SignalP"/>
    </source>
</evidence>
<protein>
    <submittedName>
        <fullName evidence="2">Uncharacterized protein</fullName>
    </submittedName>
</protein>
<dbReference type="Proteomes" id="UP001159428">
    <property type="component" value="Unassembled WGS sequence"/>
</dbReference>
<organism evidence="2 3">
    <name type="scientific">Pocillopora meandrina</name>
    <dbReference type="NCBI Taxonomy" id="46732"/>
    <lineage>
        <taxon>Eukaryota</taxon>
        <taxon>Metazoa</taxon>
        <taxon>Cnidaria</taxon>
        <taxon>Anthozoa</taxon>
        <taxon>Hexacorallia</taxon>
        <taxon>Scleractinia</taxon>
        <taxon>Astrocoeniina</taxon>
        <taxon>Pocilloporidae</taxon>
        <taxon>Pocillopora</taxon>
    </lineage>
</organism>
<sequence length="446" mass="49701">MMLALTFMLLLVVELGWAAQCNKSYGPAGTVECIQIQRYNNEYQWGTCLTDAYIKQKSKQKHLCIDRAATYCWYQCMLEVHSKEYGSVTSDCSCTPSNPTSYPNTLTPTTLLPPECYSPPGDSCDWYRSCLERRYPCEATSNGYAIKYAEHFCKLYEQNFAKFSLIGKNWVNGVRKCLQVSLVPLLRPWADPTCKEIRERAFASHTPCYLNPGNGAPSVCDLDCSDYYQIFWTIKGSFVKVDTLWESLKGMWNIGAKCGLSANITKCYRELKDGPVRVIKLKIKKFFLRSRRSTDNLPESDAQSRFADGVGSAIASALKWNSDVMDWLAYTGRVEDPENMEIVVLLADKKALGIAITSTPSVNFNQTIQEFASAVQRGALPLKVDGHNVWVKNLASCSDKACNSTHTLAVSDKPPNWNGAAEISGGKVALCGTIAVLVTILDKLLY</sequence>
<feature type="signal peptide" evidence="1">
    <location>
        <begin position="1"/>
        <end position="18"/>
    </location>
</feature>
<feature type="chain" id="PRO_5043919779" evidence="1">
    <location>
        <begin position="19"/>
        <end position="446"/>
    </location>
</feature>
<name>A0AAU9X889_9CNID</name>
<reference evidence="2 3" key="1">
    <citation type="submission" date="2022-05" db="EMBL/GenBank/DDBJ databases">
        <authorList>
            <consortium name="Genoscope - CEA"/>
            <person name="William W."/>
        </authorList>
    </citation>
    <scope>NUCLEOTIDE SEQUENCE [LARGE SCALE GENOMIC DNA]</scope>
</reference>